<sequence length="52" mass="5744">MKKIFALSLLISFGLTSCGYYTCPTYADTNAPVEKVQDIKIEKKTEGKEVIG</sequence>
<evidence type="ECO:0000313" key="1">
    <source>
        <dbReference type="EMBL" id="NMM48166.1"/>
    </source>
</evidence>
<dbReference type="EMBL" id="JABBNU010000004">
    <property type="protein sequence ID" value="NMM48166.1"/>
    <property type="molecule type" value="Genomic_DNA"/>
</dbReference>
<dbReference type="RefSeq" id="WP_169679563.1">
    <property type="nucleotide sequence ID" value="NZ_JABBNU010000004.1"/>
</dbReference>
<gene>
    <name evidence="1" type="ORF">HH304_07120</name>
</gene>
<organism evidence="1 2">
    <name type="scientific">Marinigracilibium pacificum</name>
    <dbReference type="NCBI Taxonomy" id="2729599"/>
    <lineage>
        <taxon>Bacteria</taxon>
        <taxon>Pseudomonadati</taxon>
        <taxon>Bacteroidota</taxon>
        <taxon>Cytophagia</taxon>
        <taxon>Cytophagales</taxon>
        <taxon>Flammeovirgaceae</taxon>
        <taxon>Marinigracilibium</taxon>
    </lineage>
</organism>
<name>A0A848IWX8_9BACT</name>
<dbReference type="AlphaFoldDB" id="A0A848IWX8"/>
<comment type="caution">
    <text evidence="1">The sequence shown here is derived from an EMBL/GenBank/DDBJ whole genome shotgun (WGS) entry which is preliminary data.</text>
</comment>
<evidence type="ECO:0008006" key="3">
    <source>
        <dbReference type="Google" id="ProtNLM"/>
    </source>
</evidence>
<dbReference type="PROSITE" id="PS51257">
    <property type="entry name" value="PROKAR_LIPOPROTEIN"/>
    <property type="match status" value="1"/>
</dbReference>
<reference evidence="1 2" key="1">
    <citation type="submission" date="2020-04" db="EMBL/GenBank/DDBJ databases">
        <title>Flammeovirgaceae bacterium KN852 isolated from deep sea.</title>
        <authorList>
            <person name="Zhang D.-C."/>
        </authorList>
    </citation>
    <scope>NUCLEOTIDE SEQUENCE [LARGE SCALE GENOMIC DNA]</scope>
    <source>
        <strain evidence="1 2">KN852</strain>
    </source>
</reference>
<protein>
    <recommendedName>
        <fullName evidence="3">Lipoprotein</fullName>
    </recommendedName>
</protein>
<accession>A0A848IWX8</accession>
<keyword evidence="2" id="KW-1185">Reference proteome</keyword>
<proteinExistence type="predicted"/>
<dbReference type="Proteomes" id="UP000559010">
    <property type="component" value="Unassembled WGS sequence"/>
</dbReference>
<evidence type="ECO:0000313" key="2">
    <source>
        <dbReference type="Proteomes" id="UP000559010"/>
    </source>
</evidence>